<protein>
    <recommendedName>
        <fullName evidence="3">Probable chemoreceptor glutamine deamidase CheD</fullName>
        <ecNumber evidence="3">3.5.1.44</ecNumber>
    </recommendedName>
</protein>
<gene>
    <name evidence="3" type="primary">cheD</name>
    <name evidence="4" type="ORF">C0029_06600</name>
</gene>
<evidence type="ECO:0000313" key="4">
    <source>
        <dbReference type="EMBL" id="PLW86946.1"/>
    </source>
</evidence>
<organism evidence="4 5">
    <name type="scientific">Halioglobus japonicus</name>
    <dbReference type="NCBI Taxonomy" id="930805"/>
    <lineage>
        <taxon>Bacteria</taxon>
        <taxon>Pseudomonadati</taxon>
        <taxon>Pseudomonadota</taxon>
        <taxon>Gammaproteobacteria</taxon>
        <taxon>Cellvibrionales</taxon>
        <taxon>Halieaceae</taxon>
        <taxon>Halioglobus</taxon>
    </lineage>
</organism>
<name>A0AAP8MFP6_9GAMM</name>
<dbReference type="PANTHER" id="PTHR35147:SF2">
    <property type="entry name" value="CHEMORECEPTOR GLUTAMINE DEAMIDASE CHED-RELATED"/>
    <property type="match status" value="1"/>
</dbReference>
<comment type="catalytic activity">
    <reaction evidence="3">
        <text>L-glutaminyl-[protein] + H2O = L-glutamyl-[protein] + NH4(+)</text>
        <dbReference type="Rhea" id="RHEA:16441"/>
        <dbReference type="Rhea" id="RHEA-COMP:10207"/>
        <dbReference type="Rhea" id="RHEA-COMP:10208"/>
        <dbReference type="ChEBI" id="CHEBI:15377"/>
        <dbReference type="ChEBI" id="CHEBI:28938"/>
        <dbReference type="ChEBI" id="CHEBI:29973"/>
        <dbReference type="ChEBI" id="CHEBI:30011"/>
        <dbReference type="EC" id="3.5.1.44"/>
    </reaction>
</comment>
<dbReference type="GO" id="GO:0050568">
    <property type="term" value="F:protein-glutamine glutaminase activity"/>
    <property type="evidence" value="ECO:0007669"/>
    <property type="project" value="UniProtKB-UniRule"/>
</dbReference>
<keyword evidence="5" id="KW-1185">Reference proteome</keyword>
<evidence type="ECO:0000256" key="2">
    <source>
        <dbReference type="ARBA" id="ARBA00022801"/>
    </source>
</evidence>
<evidence type="ECO:0000313" key="5">
    <source>
        <dbReference type="Proteomes" id="UP000235162"/>
    </source>
</evidence>
<dbReference type="SUPFAM" id="SSF64438">
    <property type="entry name" value="CNF1/YfiH-like putative cysteine hydrolases"/>
    <property type="match status" value="1"/>
</dbReference>
<dbReference type="InterPro" id="IPR005659">
    <property type="entry name" value="Chemorcpt_Glu_NH3ase_CheD"/>
</dbReference>
<dbReference type="InterPro" id="IPR038592">
    <property type="entry name" value="CheD-like_sf"/>
</dbReference>
<comment type="similarity">
    <text evidence="3">Belongs to the CheD family.</text>
</comment>
<accession>A0AAP8MFP6</accession>
<comment type="caution">
    <text evidence="4">The sequence shown here is derived from an EMBL/GenBank/DDBJ whole genome shotgun (WGS) entry which is preliminary data.</text>
</comment>
<evidence type="ECO:0000256" key="3">
    <source>
        <dbReference type="HAMAP-Rule" id="MF_01440"/>
    </source>
</evidence>
<dbReference type="EC" id="3.5.1.44" evidence="3"/>
<dbReference type="CDD" id="cd16352">
    <property type="entry name" value="CheD"/>
    <property type="match status" value="1"/>
</dbReference>
<dbReference type="HAMAP" id="MF_01440">
    <property type="entry name" value="CheD"/>
    <property type="match status" value="1"/>
</dbReference>
<reference evidence="4 5" key="1">
    <citation type="submission" date="2018-01" db="EMBL/GenBank/DDBJ databases">
        <title>The draft genome sequence of Halioglobus japonicus S1-36.</title>
        <authorList>
            <person name="Du Z.-J."/>
            <person name="Shi M.-J."/>
        </authorList>
    </citation>
    <scope>NUCLEOTIDE SEQUENCE [LARGE SCALE GENOMIC DNA]</scope>
    <source>
        <strain evidence="4 5">S1-36</strain>
    </source>
</reference>
<evidence type="ECO:0000256" key="1">
    <source>
        <dbReference type="ARBA" id="ARBA00022500"/>
    </source>
</evidence>
<dbReference type="Gene3D" id="3.30.1330.200">
    <property type="match status" value="1"/>
</dbReference>
<sequence>MRGEQPNVLDGYEHVHRYWDRAFACHAAKILPGEYYVSTQGEMITTVLGSCISACVRDVDFGVGGMNHFMLPEGKSGGDCASTQARYGSFAMETLINQIIMHGGRRRRLEVKLFGGGQVLDQMTDIGARNIAFVEEYVAEEGLLVTSRDVGDVYPRRVVFFPETGKAMVKRLRKVTNDTITERESKYREDLSHQPISSDVELF</sequence>
<dbReference type="PANTHER" id="PTHR35147">
    <property type="entry name" value="CHEMORECEPTOR GLUTAMINE DEAMIDASE CHED-RELATED"/>
    <property type="match status" value="1"/>
</dbReference>
<dbReference type="Pfam" id="PF03975">
    <property type="entry name" value="CheD"/>
    <property type="match status" value="1"/>
</dbReference>
<dbReference type="Proteomes" id="UP000235162">
    <property type="component" value="Unassembled WGS sequence"/>
</dbReference>
<comment type="function">
    <text evidence="3">Probably deamidates glutamine residues to glutamate on methyl-accepting chemotaxis receptors (MCPs), playing an important role in chemotaxis.</text>
</comment>
<dbReference type="AlphaFoldDB" id="A0AAP8MFP6"/>
<keyword evidence="2 3" id="KW-0378">Hydrolase</keyword>
<dbReference type="InterPro" id="IPR011324">
    <property type="entry name" value="Cytotoxic_necrot_fac-like_cat"/>
</dbReference>
<dbReference type="GO" id="GO:0006935">
    <property type="term" value="P:chemotaxis"/>
    <property type="evidence" value="ECO:0007669"/>
    <property type="project" value="UniProtKB-UniRule"/>
</dbReference>
<keyword evidence="1 3" id="KW-0145">Chemotaxis</keyword>
<dbReference type="EMBL" id="PKUR01000002">
    <property type="protein sequence ID" value="PLW86946.1"/>
    <property type="molecule type" value="Genomic_DNA"/>
</dbReference>
<proteinExistence type="inferred from homology"/>
<dbReference type="NCBIfam" id="NF010013">
    <property type="entry name" value="PRK13487.1"/>
    <property type="match status" value="1"/>
</dbReference>
<dbReference type="KEGG" id="hja:BST95_07560"/>